<dbReference type="Gene3D" id="3.30.70.930">
    <property type="match status" value="1"/>
</dbReference>
<sequence length="87" mass="9546">MCSVEKITSCQISFTPIGSVEYLSEIRQVLDIIKDSGLEYDVGTISTVVIGGKDRVFKLISDIYEAMDDICNFTIDVKISNLCGCGK</sequence>
<dbReference type="Proteomes" id="UP000019591">
    <property type="component" value="Plasmid EAL2_808p"/>
</dbReference>
<dbReference type="HOGENOM" id="CLU_190595_0_0_9"/>
<organism evidence="2 3">
    <name type="scientific">Peptoclostridium acidaminophilum DSM 3953</name>
    <dbReference type="NCBI Taxonomy" id="1286171"/>
    <lineage>
        <taxon>Bacteria</taxon>
        <taxon>Bacillati</taxon>
        <taxon>Bacillota</taxon>
        <taxon>Clostridia</taxon>
        <taxon>Peptostreptococcales</taxon>
        <taxon>Peptoclostridiaceae</taxon>
        <taxon>Peptoclostridium</taxon>
    </lineage>
</organism>
<name>W8TAC1_PEPAC</name>
<proteinExistence type="predicted"/>
<dbReference type="SUPFAM" id="SSF89957">
    <property type="entry name" value="MTH1187/YkoF-like"/>
    <property type="match status" value="1"/>
</dbReference>
<dbReference type="eggNOG" id="COG0011">
    <property type="taxonomic scope" value="Bacteria"/>
</dbReference>
<protein>
    <recommendedName>
        <fullName evidence="1">Thiamine-binding protein domain-containing protein</fullName>
    </recommendedName>
</protein>
<geneLocation type="plasmid" evidence="2 3">
    <name>EAL2_808p</name>
</geneLocation>
<keyword evidence="2" id="KW-0614">Plasmid</keyword>
<feature type="domain" description="Thiamine-binding protein" evidence="1">
    <location>
        <begin position="11"/>
        <end position="79"/>
    </location>
</feature>
<dbReference type="EMBL" id="CP007453">
    <property type="protein sequence ID" value="AHM57850.1"/>
    <property type="molecule type" value="Genomic_DNA"/>
</dbReference>
<evidence type="ECO:0000313" key="2">
    <source>
        <dbReference type="EMBL" id="AHM57850.1"/>
    </source>
</evidence>
<dbReference type="PATRIC" id="fig|1286171.3.peg.2521"/>
<evidence type="ECO:0000313" key="3">
    <source>
        <dbReference type="Proteomes" id="UP000019591"/>
    </source>
</evidence>
<keyword evidence="3" id="KW-1185">Reference proteome</keyword>
<dbReference type="AlphaFoldDB" id="W8TAC1"/>
<reference evidence="2 3" key="1">
    <citation type="journal article" date="2014" name="Genome Announc.">
        <title>Complete Genome Sequence of Amino Acid-Utilizing Eubacterium acidaminophilum al-2 (DSM 3953).</title>
        <authorList>
            <person name="Poehlein A."/>
            <person name="Andreesen J.R."/>
            <person name="Daniel R."/>
        </authorList>
    </citation>
    <scope>NUCLEOTIDE SEQUENCE [LARGE SCALE GENOMIC DNA]</scope>
    <source>
        <strain evidence="2 3">DSM 3953</strain>
        <plasmid evidence="3">Plasmid EAL2_808p</plasmid>
    </source>
</reference>
<dbReference type="InterPro" id="IPR002767">
    <property type="entry name" value="Thiamine_BP"/>
</dbReference>
<dbReference type="KEGG" id="eac:EAL2_808p03460"/>
<gene>
    <name evidence="2" type="ORF">EAL2_808p03460</name>
</gene>
<dbReference type="InterPro" id="IPR029756">
    <property type="entry name" value="MTH1187/YkoF-like"/>
</dbReference>
<evidence type="ECO:0000259" key="1">
    <source>
        <dbReference type="Pfam" id="PF01910"/>
    </source>
</evidence>
<accession>W8TAC1</accession>
<dbReference type="Pfam" id="PF01910">
    <property type="entry name" value="Thiamine_BP"/>
    <property type="match status" value="1"/>
</dbReference>